<evidence type="ECO:0000256" key="6">
    <source>
        <dbReference type="SAM" id="MobiDB-lite"/>
    </source>
</evidence>
<feature type="transmembrane region" description="Helical" evidence="7">
    <location>
        <begin position="100"/>
        <end position="121"/>
    </location>
</feature>
<evidence type="ECO:0000313" key="9">
    <source>
        <dbReference type="Proteomes" id="UP000781932"/>
    </source>
</evidence>
<protein>
    <submittedName>
        <fullName evidence="8">MFS transporter</fullName>
    </submittedName>
</protein>
<dbReference type="GO" id="GO:0016020">
    <property type="term" value="C:membrane"/>
    <property type="evidence" value="ECO:0007669"/>
    <property type="project" value="UniProtKB-SubCell"/>
</dbReference>
<proteinExistence type="predicted"/>
<name>A0A9P6IG22_9PEZI</name>
<comment type="caution">
    <text evidence="8">The sequence shown here is derived from an EMBL/GenBank/DDBJ whole genome shotgun (WGS) entry which is preliminary data.</text>
</comment>
<keyword evidence="2" id="KW-0813">Transport</keyword>
<dbReference type="Proteomes" id="UP000781932">
    <property type="component" value="Unassembled WGS sequence"/>
</dbReference>
<evidence type="ECO:0000256" key="3">
    <source>
        <dbReference type="ARBA" id="ARBA00022692"/>
    </source>
</evidence>
<reference evidence="8" key="1">
    <citation type="submission" date="2020-03" db="EMBL/GenBank/DDBJ databases">
        <authorList>
            <person name="He L."/>
        </authorList>
    </citation>
    <scope>NUCLEOTIDE SEQUENCE</scope>
    <source>
        <strain evidence="8">CkLH20</strain>
    </source>
</reference>
<dbReference type="SUPFAM" id="SSF103473">
    <property type="entry name" value="MFS general substrate transporter"/>
    <property type="match status" value="1"/>
</dbReference>
<evidence type="ECO:0000256" key="4">
    <source>
        <dbReference type="ARBA" id="ARBA00022989"/>
    </source>
</evidence>
<dbReference type="GeneID" id="62160464"/>
<dbReference type="PANTHER" id="PTHR43791">
    <property type="entry name" value="PERMEASE-RELATED"/>
    <property type="match status" value="1"/>
</dbReference>
<dbReference type="PANTHER" id="PTHR43791:SF54">
    <property type="entry name" value="MAJOR FACILITATOR SUPERFAMILY (MFS) PROFILE DOMAIN-CONTAINING PROTEIN-RELATED"/>
    <property type="match status" value="1"/>
</dbReference>
<evidence type="ECO:0000256" key="5">
    <source>
        <dbReference type="ARBA" id="ARBA00023136"/>
    </source>
</evidence>
<keyword evidence="4 7" id="KW-1133">Transmembrane helix</keyword>
<organism evidence="8 9">
    <name type="scientific">Colletotrichum karsti</name>
    <dbReference type="NCBI Taxonomy" id="1095194"/>
    <lineage>
        <taxon>Eukaryota</taxon>
        <taxon>Fungi</taxon>
        <taxon>Dikarya</taxon>
        <taxon>Ascomycota</taxon>
        <taxon>Pezizomycotina</taxon>
        <taxon>Sordariomycetes</taxon>
        <taxon>Hypocreomycetidae</taxon>
        <taxon>Glomerellales</taxon>
        <taxon>Glomerellaceae</taxon>
        <taxon>Colletotrichum</taxon>
        <taxon>Colletotrichum boninense species complex</taxon>
    </lineage>
</organism>
<keyword evidence="3 7" id="KW-0812">Transmembrane</keyword>
<keyword evidence="5 7" id="KW-0472">Membrane</keyword>
<dbReference type="GO" id="GO:0022857">
    <property type="term" value="F:transmembrane transporter activity"/>
    <property type="evidence" value="ECO:0007669"/>
    <property type="project" value="TreeGrafter"/>
</dbReference>
<evidence type="ECO:0000256" key="1">
    <source>
        <dbReference type="ARBA" id="ARBA00004141"/>
    </source>
</evidence>
<evidence type="ECO:0000256" key="2">
    <source>
        <dbReference type="ARBA" id="ARBA00022448"/>
    </source>
</evidence>
<gene>
    <name evidence="8" type="ORF">CkaCkLH20_04671</name>
</gene>
<accession>A0A9P6IG22</accession>
<evidence type="ECO:0000313" key="8">
    <source>
        <dbReference type="EMBL" id="KAF9878095.1"/>
    </source>
</evidence>
<reference evidence="8" key="2">
    <citation type="submission" date="2020-11" db="EMBL/GenBank/DDBJ databases">
        <title>Whole genome sequencing of Colletotrichum sp.</title>
        <authorList>
            <person name="Li H."/>
        </authorList>
    </citation>
    <scope>NUCLEOTIDE SEQUENCE</scope>
    <source>
        <strain evidence="8">CkLH20</strain>
    </source>
</reference>
<dbReference type="InterPro" id="IPR036259">
    <property type="entry name" value="MFS_trans_sf"/>
</dbReference>
<dbReference type="AlphaFoldDB" id="A0A9P6IG22"/>
<dbReference type="OrthoDB" id="2962993at2759"/>
<dbReference type="RefSeq" id="XP_038747556.1">
    <property type="nucleotide sequence ID" value="XM_038887390.1"/>
</dbReference>
<sequence length="129" mass="14415">MAHDSLPTHTQSGLPKPDAKHLELERASDPYAGLSFDDAQLMRSYEGKAGQKVVRKIDYRLIPILGFLYLLSHIDRGNIGNAKIEGMDVDLKLTGNQYNIASTIFFVPYIIFGMIKCFALLDVRDKSLA</sequence>
<keyword evidence="9" id="KW-1185">Reference proteome</keyword>
<evidence type="ECO:0000256" key="7">
    <source>
        <dbReference type="SAM" id="Phobius"/>
    </source>
</evidence>
<dbReference type="Gene3D" id="1.20.1250.20">
    <property type="entry name" value="MFS general substrate transporter like domains"/>
    <property type="match status" value="1"/>
</dbReference>
<dbReference type="EMBL" id="JAATWM020000012">
    <property type="protein sequence ID" value="KAF9878095.1"/>
    <property type="molecule type" value="Genomic_DNA"/>
</dbReference>
<comment type="subcellular location">
    <subcellularLocation>
        <location evidence="1">Membrane</location>
        <topology evidence="1">Multi-pass membrane protein</topology>
    </subcellularLocation>
</comment>
<feature type="region of interest" description="Disordered" evidence="6">
    <location>
        <begin position="1"/>
        <end position="20"/>
    </location>
</feature>